<sequence length="489" mass="56975">MEHSAAVQPVQSSGRPQPEIKQEDSAENVEVELDVSGDTNEEVVVTANQEPSSSFGPPRVKRLRRYPARYVENNVEYHEEPTFEHEMELELDQDVRMIRRESHAVPHKPYTRQKTEYGDYGLVDFKFDSSQRKRHVIVYNSRKYPGHASEWYFARKNATTLNETYRCVQCRRYREEVKRGVRQDEYNNKAEARIIVHQDRFLTDPDEPLGDHICNFEHNERTLMHQVWTRRALSKANSELRISPAKPKSKFKDLVDEIKSGQAYAHLPEDVRDKIVDELMNSGKGFDSRRRSFARNNRLAQERMAKKEEYYDDDQIMHYCCGMPRCDARFETAEERAKHRTYTHPGVLFIDSNEDLKNYQLGNNVIQGDELIVADEQEIASTDGRVYRHARGELDVGQYEVIHGEQEELNEDQQRYLDQVEFHLSSIKQHAIDIINEPSRREQALEQLNSLQTFFEDIVVAQSQVQQPPPPVSSNSTPNEQKPAPATPQ</sequence>
<evidence type="ECO:0000259" key="2">
    <source>
        <dbReference type="PROSITE" id="PS00028"/>
    </source>
</evidence>
<dbReference type="Proteomes" id="UP000095284">
    <property type="component" value="Unplaced"/>
</dbReference>
<accession>A0A1I7SWZ3</accession>
<dbReference type="eggNOG" id="ENOG502SX35">
    <property type="taxonomic scope" value="Eukaryota"/>
</dbReference>
<dbReference type="OrthoDB" id="5793750at2759"/>
<dbReference type="PROSITE" id="PS00028">
    <property type="entry name" value="ZINC_FINGER_C2H2_1"/>
    <property type="match status" value="1"/>
</dbReference>
<keyword evidence="6" id="KW-1185">Reference proteome</keyword>
<dbReference type="InterPro" id="IPR013087">
    <property type="entry name" value="Znf_C2H2_type"/>
</dbReference>
<proteinExistence type="predicted"/>
<feature type="region of interest" description="Disordered" evidence="1">
    <location>
        <begin position="462"/>
        <end position="489"/>
    </location>
</feature>
<evidence type="ECO:0000256" key="1">
    <source>
        <dbReference type="SAM" id="MobiDB-lite"/>
    </source>
</evidence>
<reference evidence="4" key="2">
    <citation type="submission" date="2020-08" db="EMBL/GenBank/DDBJ databases">
        <authorList>
            <person name="Kikuchi T."/>
        </authorList>
    </citation>
    <scope>NUCLEOTIDE SEQUENCE</scope>
    <source>
        <strain evidence="3">Ka4C1</strain>
    </source>
</reference>
<dbReference type="SMR" id="A0A1I7SWZ3"/>
<dbReference type="EMBL" id="CAJFDI010000002">
    <property type="protein sequence ID" value="CAD5216706.1"/>
    <property type="molecule type" value="Genomic_DNA"/>
</dbReference>
<organism evidence="5 7">
    <name type="scientific">Bursaphelenchus xylophilus</name>
    <name type="common">Pinewood nematode worm</name>
    <name type="synonym">Aphelenchoides xylophilus</name>
    <dbReference type="NCBI Taxonomy" id="6326"/>
    <lineage>
        <taxon>Eukaryota</taxon>
        <taxon>Metazoa</taxon>
        <taxon>Ecdysozoa</taxon>
        <taxon>Nematoda</taxon>
        <taxon>Chromadorea</taxon>
        <taxon>Rhabditida</taxon>
        <taxon>Tylenchina</taxon>
        <taxon>Tylenchomorpha</taxon>
        <taxon>Aphelenchoidea</taxon>
        <taxon>Aphelenchoididae</taxon>
        <taxon>Bursaphelenchus</taxon>
    </lineage>
</organism>
<dbReference type="EMBL" id="CAJFCV020000002">
    <property type="protein sequence ID" value="CAG9100066.1"/>
    <property type="molecule type" value="Genomic_DNA"/>
</dbReference>
<protein>
    <submittedName>
        <fullName evidence="3">(pine wood nematode) hypothetical protein</fullName>
    </submittedName>
    <submittedName>
        <fullName evidence="7">C2H2-type domain-containing protein</fullName>
    </submittedName>
</protein>
<evidence type="ECO:0000313" key="4">
    <source>
        <dbReference type="EMBL" id="CAG9100066.1"/>
    </source>
</evidence>
<gene>
    <name evidence="3" type="ORF">BXYJ_LOCUS4669</name>
</gene>
<dbReference type="AlphaFoldDB" id="A0A1I7SWZ3"/>
<evidence type="ECO:0000313" key="5">
    <source>
        <dbReference type="Proteomes" id="UP000095284"/>
    </source>
</evidence>
<feature type="region of interest" description="Disordered" evidence="1">
    <location>
        <begin position="1"/>
        <end position="59"/>
    </location>
</feature>
<feature type="domain" description="C2H2-type" evidence="2">
    <location>
        <begin position="321"/>
        <end position="344"/>
    </location>
</feature>
<dbReference type="WBParaSite" id="BXY_1757600.1">
    <property type="protein sequence ID" value="BXY_1757600.1"/>
    <property type="gene ID" value="BXY_1757600"/>
</dbReference>
<evidence type="ECO:0000313" key="3">
    <source>
        <dbReference type="EMBL" id="CAD5216706.1"/>
    </source>
</evidence>
<dbReference type="Proteomes" id="UP000659654">
    <property type="component" value="Unassembled WGS sequence"/>
</dbReference>
<feature type="compositionally biased region" description="Polar residues" evidence="1">
    <location>
        <begin position="46"/>
        <end position="55"/>
    </location>
</feature>
<feature type="compositionally biased region" description="Acidic residues" evidence="1">
    <location>
        <begin position="25"/>
        <end position="41"/>
    </location>
</feature>
<evidence type="ECO:0000313" key="7">
    <source>
        <dbReference type="WBParaSite" id="BXY_1757600.1"/>
    </source>
</evidence>
<evidence type="ECO:0000313" key="6">
    <source>
        <dbReference type="Proteomes" id="UP000659654"/>
    </source>
</evidence>
<dbReference type="Proteomes" id="UP000582659">
    <property type="component" value="Unassembled WGS sequence"/>
</dbReference>
<name>A0A1I7SWZ3_BURXY</name>
<reference evidence="7" key="1">
    <citation type="submission" date="2016-11" db="UniProtKB">
        <authorList>
            <consortium name="WormBaseParasite"/>
        </authorList>
    </citation>
    <scope>IDENTIFICATION</scope>
</reference>